<keyword evidence="5 7" id="KW-0456">Lyase</keyword>
<reference evidence="8 9" key="1">
    <citation type="submission" date="2018-12" db="EMBL/GenBank/DDBJ databases">
        <title>Complete Genome Sequence of Glutamicibacter creatinolyticus strain LGCM259,isolated from an abscess of a 12-year-old mare in Italy.</title>
        <authorList>
            <person name="Santos R.G."/>
            <person name="Silva A.L."/>
            <person name="Seyffert N."/>
            <person name="Castro T.L.P."/>
            <person name="Attili A.R."/>
            <person name="Rifici C."/>
            <person name="Mazzullo G."/>
            <person name="Brenig B."/>
            <person name="Venanzi F."/>
            <person name="Azevedo V."/>
        </authorList>
    </citation>
    <scope>NUCLEOTIDE SEQUENCE [LARGE SCALE GENOMIC DNA]</scope>
    <source>
        <strain evidence="8 9">LGCM 259</strain>
    </source>
</reference>
<dbReference type="InterPro" id="IPR010977">
    <property type="entry name" value="Aromatic_deC"/>
</dbReference>
<evidence type="ECO:0000313" key="8">
    <source>
        <dbReference type="EMBL" id="QCY48205.1"/>
    </source>
</evidence>
<dbReference type="GO" id="GO:0006520">
    <property type="term" value="P:amino acid metabolic process"/>
    <property type="evidence" value="ECO:0007669"/>
    <property type="project" value="InterPro"/>
</dbReference>
<dbReference type="PROSITE" id="PS00392">
    <property type="entry name" value="DDC_GAD_HDC_YDC"/>
    <property type="match status" value="1"/>
</dbReference>
<gene>
    <name evidence="8" type="ORF">GcLGCM259_2498</name>
</gene>
<keyword evidence="4 6" id="KW-0663">Pyridoxal phosphate</keyword>
<dbReference type="RefSeq" id="WP_138926840.1">
    <property type="nucleotide sequence ID" value="NZ_CP034412.1"/>
</dbReference>
<evidence type="ECO:0000256" key="4">
    <source>
        <dbReference type="ARBA" id="ARBA00022898"/>
    </source>
</evidence>
<dbReference type="InterPro" id="IPR015422">
    <property type="entry name" value="PyrdxlP-dep_Trfase_small"/>
</dbReference>
<evidence type="ECO:0000256" key="5">
    <source>
        <dbReference type="ARBA" id="ARBA00023239"/>
    </source>
</evidence>
<dbReference type="Gene3D" id="1.20.1340.10">
    <property type="entry name" value="dopa decarboxylase, N-terminal domain"/>
    <property type="match status" value="1"/>
</dbReference>
<dbReference type="InterPro" id="IPR015421">
    <property type="entry name" value="PyrdxlP-dep_Trfase_major"/>
</dbReference>
<dbReference type="InterPro" id="IPR021115">
    <property type="entry name" value="Pyridoxal-P_BS"/>
</dbReference>
<dbReference type="PRINTS" id="PR00800">
    <property type="entry name" value="YHDCRBOXLASE"/>
</dbReference>
<proteinExistence type="inferred from homology"/>
<dbReference type="GO" id="GO:0030170">
    <property type="term" value="F:pyridoxal phosphate binding"/>
    <property type="evidence" value="ECO:0007669"/>
    <property type="project" value="InterPro"/>
</dbReference>
<comment type="cofactor">
    <cofactor evidence="1 6 7">
        <name>pyridoxal 5'-phosphate</name>
        <dbReference type="ChEBI" id="CHEBI:597326"/>
    </cofactor>
</comment>
<dbReference type="Proteomes" id="UP000307000">
    <property type="component" value="Chromosome"/>
</dbReference>
<protein>
    <submittedName>
        <fullName evidence="8">Hypothjetical protein</fullName>
    </submittedName>
</protein>
<evidence type="ECO:0000313" key="9">
    <source>
        <dbReference type="Proteomes" id="UP000307000"/>
    </source>
</evidence>
<organism evidence="8 9">
    <name type="scientific">Glutamicibacter creatinolyticus</name>
    <dbReference type="NCBI Taxonomy" id="162496"/>
    <lineage>
        <taxon>Bacteria</taxon>
        <taxon>Bacillati</taxon>
        <taxon>Actinomycetota</taxon>
        <taxon>Actinomycetes</taxon>
        <taxon>Micrococcales</taxon>
        <taxon>Micrococcaceae</taxon>
        <taxon>Glutamicibacter</taxon>
    </lineage>
</organism>
<dbReference type="Pfam" id="PF00282">
    <property type="entry name" value="Pyridoxal_deC"/>
    <property type="match status" value="1"/>
</dbReference>
<evidence type="ECO:0000256" key="3">
    <source>
        <dbReference type="ARBA" id="ARBA00022793"/>
    </source>
</evidence>
<keyword evidence="3" id="KW-0210">Decarboxylase</keyword>
<dbReference type="GO" id="GO:0005737">
    <property type="term" value="C:cytoplasm"/>
    <property type="evidence" value="ECO:0007669"/>
    <property type="project" value="TreeGrafter"/>
</dbReference>
<dbReference type="PANTHER" id="PTHR11999:SF70">
    <property type="entry name" value="MIP05841P"/>
    <property type="match status" value="1"/>
</dbReference>
<evidence type="ECO:0000256" key="6">
    <source>
        <dbReference type="PIRSR" id="PIRSR602129-50"/>
    </source>
</evidence>
<dbReference type="PANTHER" id="PTHR11999">
    <property type="entry name" value="GROUP II PYRIDOXAL-5-PHOSPHATE DECARBOXYLASE"/>
    <property type="match status" value="1"/>
</dbReference>
<evidence type="ECO:0000256" key="7">
    <source>
        <dbReference type="RuleBase" id="RU000382"/>
    </source>
</evidence>
<dbReference type="KEGG" id="gcr:GcLGCM259_2498"/>
<dbReference type="GO" id="GO:0019752">
    <property type="term" value="P:carboxylic acid metabolic process"/>
    <property type="evidence" value="ECO:0007669"/>
    <property type="project" value="InterPro"/>
</dbReference>
<name>A0A5B7WXV9_9MICC</name>
<dbReference type="GO" id="GO:0004058">
    <property type="term" value="F:aromatic-L-amino-acid decarboxylase activity"/>
    <property type="evidence" value="ECO:0007669"/>
    <property type="project" value="UniProtKB-ARBA"/>
</dbReference>
<dbReference type="SUPFAM" id="SSF53383">
    <property type="entry name" value="PLP-dependent transferases"/>
    <property type="match status" value="1"/>
</dbReference>
<dbReference type="AlphaFoldDB" id="A0A5B7WXV9"/>
<evidence type="ECO:0000256" key="1">
    <source>
        <dbReference type="ARBA" id="ARBA00001933"/>
    </source>
</evidence>
<dbReference type="Gene3D" id="3.40.640.10">
    <property type="entry name" value="Type I PLP-dependent aspartate aminotransferase-like (Major domain)"/>
    <property type="match status" value="1"/>
</dbReference>
<evidence type="ECO:0000256" key="2">
    <source>
        <dbReference type="ARBA" id="ARBA00009533"/>
    </source>
</evidence>
<accession>A0A5B7WXV9</accession>
<feature type="modified residue" description="N6-(pyridoxal phosphate)lysine" evidence="6">
    <location>
        <position position="295"/>
    </location>
</feature>
<dbReference type="EMBL" id="CP034412">
    <property type="protein sequence ID" value="QCY48205.1"/>
    <property type="molecule type" value="Genomic_DNA"/>
</dbReference>
<keyword evidence="9" id="KW-1185">Reference proteome</keyword>
<sequence length="471" mass="52038">MTPEEFRRQAHELVDFIADYRAGIDQQPVMSTVEPGQVAAQLPAQAPEEGDGGAGLLEDVQRIVMPGLTHWQHPSFFGFFPSNSELSSVLGDMLGSGLGVLGLSWESSPALSEIEQTVVDWTRQLFGLPEQFRGSIQDSASSSTVIALLCARERATDFALARGGLQAEEAPLIVYASRYAHSSVEKGALLAGFGRQNIHWIDTDQNHAMDPAALAAAIAQDRAAGRIPAAIVAATGTTTTTAVDPLRELGEIAARQEIWFHVDSAMAGSAMILPEYRWMWDGIEYADSVVVNAHKWLGVAFDCSLYFVRDPQHLERVMGTNPSYLRSERDDQVTNLRDWGIPLGRRFRALKLWFMLRAEGAEQLRARLRRDLENARWLAEQVSSTPGWKLAAPVNLQTVCVVHEPQGASAEQVDEHTQHWARQLNLSGRAYVSPAVLEGRWMVRVSIGALGTERSHVEQLWRDLRQVAEGN</sequence>
<comment type="similarity">
    <text evidence="2 7">Belongs to the group II decarboxylase family.</text>
</comment>
<dbReference type="Gene3D" id="3.90.1150.10">
    <property type="entry name" value="Aspartate Aminotransferase, domain 1"/>
    <property type="match status" value="1"/>
</dbReference>
<dbReference type="InterPro" id="IPR015424">
    <property type="entry name" value="PyrdxlP-dep_Trfase"/>
</dbReference>
<dbReference type="InterPro" id="IPR002129">
    <property type="entry name" value="PyrdxlP-dep_de-COase"/>
</dbReference>